<organism evidence="1">
    <name type="scientific">Arundo donax</name>
    <name type="common">Giant reed</name>
    <name type="synonym">Donax arundinaceus</name>
    <dbReference type="NCBI Taxonomy" id="35708"/>
    <lineage>
        <taxon>Eukaryota</taxon>
        <taxon>Viridiplantae</taxon>
        <taxon>Streptophyta</taxon>
        <taxon>Embryophyta</taxon>
        <taxon>Tracheophyta</taxon>
        <taxon>Spermatophyta</taxon>
        <taxon>Magnoliopsida</taxon>
        <taxon>Liliopsida</taxon>
        <taxon>Poales</taxon>
        <taxon>Poaceae</taxon>
        <taxon>PACMAD clade</taxon>
        <taxon>Arundinoideae</taxon>
        <taxon>Arundineae</taxon>
        <taxon>Arundo</taxon>
    </lineage>
</organism>
<proteinExistence type="predicted"/>
<dbReference type="EMBL" id="GBRH01191770">
    <property type="protein sequence ID" value="JAE06126.1"/>
    <property type="molecule type" value="Transcribed_RNA"/>
</dbReference>
<name>A0A0A9F7P6_ARUDO</name>
<evidence type="ECO:0000313" key="1">
    <source>
        <dbReference type="EMBL" id="JAE06126.1"/>
    </source>
</evidence>
<accession>A0A0A9F7P6</accession>
<reference evidence="1" key="2">
    <citation type="journal article" date="2015" name="Data Brief">
        <title>Shoot transcriptome of the giant reed, Arundo donax.</title>
        <authorList>
            <person name="Barrero R.A."/>
            <person name="Guerrero F.D."/>
            <person name="Moolhuijzen P."/>
            <person name="Goolsby J.A."/>
            <person name="Tidwell J."/>
            <person name="Bellgard S.E."/>
            <person name="Bellgard M.I."/>
        </authorList>
    </citation>
    <scope>NUCLEOTIDE SEQUENCE</scope>
    <source>
        <tissue evidence="1">Shoot tissue taken approximately 20 cm above the soil surface</tissue>
    </source>
</reference>
<protein>
    <submittedName>
        <fullName evidence="1">Aminophospholipid ATPase</fullName>
    </submittedName>
</protein>
<reference evidence="1" key="1">
    <citation type="submission" date="2014-09" db="EMBL/GenBank/DDBJ databases">
        <authorList>
            <person name="Magalhaes I.L.F."/>
            <person name="Oliveira U."/>
            <person name="Santos F.R."/>
            <person name="Vidigal T.H.D.A."/>
            <person name="Brescovit A.D."/>
            <person name="Santos A.J."/>
        </authorList>
    </citation>
    <scope>NUCLEOTIDE SEQUENCE</scope>
    <source>
        <tissue evidence="1">Shoot tissue taken approximately 20 cm above the soil surface</tissue>
    </source>
</reference>
<dbReference type="AlphaFoldDB" id="A0A0A9F7P6"/>
<sequence>MPAAERVSMQAGTPSCSLSSIAVHPINIRSFSINSATSSSFLSRSRKDDFA</sequence>